<dbReference type="GO" id="GO:0050105">
    <property type="term" value="F:L-gulonolactone oxidase activity"/>
    <property type="evidence" value="ECO:0007669"/>
    <property type="project" value="UniProtKB-EC"/>
</dbReference>
<comment type="similarity">
    <text evidence="2">Belongs to the oxygen-dependent FAD-linked oxidoreductase family.</text>
</comment>
<evidence type="ECO:0000256" key="2">
    <source>
        <dbReference type="ARBA" id="ARBA00005466"/>
    </source>
</evidence>
<feature type="chain" id="PRO_5043843682" description="L-gulonolactone oxidase" evidence="8">
    <location>
        <begin position="25"/>
        <end position="605"/>
    </location>
</feature>
<dbReference type="Gene3D" id="3.30.465.10">
    <property type="match status" value="1"/>
</dbReference>
<dbReference type="Pfam" id="PF04030">
    <property type="entry name" value="ALO"/>
    <property type="match status" value="1"/>
</dbReference>
<evidence type="ECO:0000313" key="11">
    <source>
        <dbReference type="Proteomes" id="UP001140206"/>
    </source>
</evidence>
<protein>
    <recommendedName>
        <fullName evidence="3">L-gulonolactone oxidase</fullName>
        <ecNumber evidence="3">1.1.3.8</ecNumber>
    </recommendedName>
</protein>
<gene>
    <name evidence="10" type="ORF">LUZ62_017195</name>
</gene>
<dbReference type="NCBIfam" id="TIGR01677">
    <property type="entry name" value="pln_FAD_oxido"/>
    <property type="match status" value="1"/>
</dbReference>
<proteinExistence type="inferred from homology"/>
<dbReference type="InterPro" id="IPR036318">
    <property type="entry name" value="FAD-bd_PCMH-like_sf"/>
</dbReference>
<dbReference type="Pfam" id="PF01565">
    <property type="entry name" value="FAD_binding_4"/>
    <property type="match status" value="1"/>
</dbReference>
<dbReference type="InterPro" id="IPR050432">
    <property type="entry name" value="FAD-linked_Oxidoreductases_BP"/>
</dbReference>
<keyword evidence="6" id="KW-0560">Oxidoreductase</keyword>
<dbReference type="GO" id="GO:0071949">
    <property type="term" value="F:FAD binding"/>
    <property type="evidence" value="ECO:0007669"/>
    <property type="project" value="InterPro"/>
</dbReference>
<dbReference type="InterPro" id="IPR006094">
    <property type="entry name" value="Oxid_FAD_bind_N"/>
</dbReference>
<dbReference type="EC" id="1.1.3.8" evidence="3"/>
<comment type="catalytic activity">
    <reaction evidence="7">
        <text>L-gulono-1,4-lactone + O2 = L-ascorbate + H2O2 + H(+)</text>
        <dbReference type="Rhea" id="RHEA:32363"/>
        <dbReference type="ChEBI" id="CHEBI:15378"/>
        <dbReference type="ChEBI" id="CHEBI:15379"/>
        <dbReference type="ChEBI" id="CHEBI:16240"/>
        <dbReference type="ChEBI" id="CHEBI:17587"/>
        <dbReference type="ChEBI" id="CHEBI:38290"/>
        <dbReference type="EC" id="1.1.3.8"/>
    </reaction>
</comment>
<dbReference type="Proteomes" id="UP001140206">
    <property type="component" value="Chromosome 1"/>
</dbReference>
<dbReference type="PANTHER" id="PTHR13878:SF67">
    <property type="entry name" value="L-GULONOLACTONE OXIDASE 5"/>
    <property type="match status" value="1"/>
</dbReference>
<evidence type="ECO:0000256" key="5">
    <source>
        <dbReference type="ARBA" id="ARBA00022729"/>
    </source>
</evidence>
<comment type="pathway">
    <text evidence="1">Cofactor biosynthesis; L-ascorbate biosynthesis.</text>
</comment>
<dbReference type="SUPFAM" id="SSF56176">
    <property type="entry name" value="FAD-binding/transporter-associated domain-like"/>
    <property type="match status" value="1"/>
</dbReference>
<reference evidence="10" key="1">
    <citation type="submission" date="2022-08" db="EMBL/GenBank/DDBJ databases">
        <authorList>
            <person name="Marques A."/>
        </authorList>
    </citation>
    <scope>NUCLEOTIDE SEQUENCE</scope>
    <source>
        <strain evidence="10">RhyPub2mFocal</strain>
        <tissue evidence="10">Leaves</tissue>
    </source>
</reference>
<sequence>MHIPILRTLILFSVFCLVVPPLIASPPPDPVQCVDGTSNCTMSNAYGAFPDRSICHGNQVVYPSSEEELLRVVAKAAASKTKMKAVTRFSHSIPKLACPGGSDGILISTLNLNRVISVDTTRMQITIESGMTLKDLIEAAAEANLALPHAPYWYGLTIGGMLSTGAHGSSLWGKGSAVHEYVIGMRVVTPAPAAQNFAVIRLLGIGDPDLDAAKVSLGVLGVISQVTLQLQPMFKRSITFSTRDDTDLAEQAVNFAYQHEFADIVWHPGHGKVVYRLDDRMPVNILGEGVYNFIGFRPTATAAILANRLAEEAFEAAGNGNGKCLDSQVTTSTLSLARYGLMNNCGNITGYPVIGYQNKMQASGGCAFGNEDLLLTACPWDPRIKGSFFHQTTVSIPLERVKEFILDLQKLRDLNPKALCGLELYSGILMRYVKASSAYLGKTSDMIDFDITYYRSRNPATPRLYEDFIEEIEQIALFKYNGLPHWGKNRNIAFNGVIKKHVNSRDFLRVKDRYDPDGLFSSEWSDQILGLTGSVIVLKERCALEGLCICSEDLHCAPDKGYYCRPDVIEEESCMACGFQLHPLNTRFRLAMARDILRFLVNSAF</sequence>
<dbReference type="GO" id="GO:0016020">
    <property type="term" value="C:membrane"/>
    <property type="evidence" value="ECO:0007669"/>
    <property type="project" value="InterPro"/>
</dbReference>
<dbReference type="EMBL" id="JAMFTS010000001">
    <property type="protein sequence ID" value="KAJ4804629.1"/>
    <property type="molecule type" value="Genomic_DNA"/>
</dbReference>
<evidence type="ECO:0000313" key="10">
    <source>
        <dbReference type="EMBL" id="KAJ4804629.1"/>
    </source>
</evidence>
<feature type="signal peptide" evidence="8">
    <location>
        <begin position="1"/>
        <end position="24"/>
    </location>
</feature>
<evidence type="ECO:0000256" key="4">
    <source>
        <dbReference type="ARBA" id="ARBA00022644"/>
    </source>
</evidence>
<name>A0AAV8GI38_9POAL</name>
<dbReference type="InterPro" id="IPR016169">
    <property type="entry name" value="FAD-bd_PCMH_sub2"/>
</dbReference>
<feature type="domain" description="FAD-binding PCMH-type" evidence="9">
    <location>
        <begin position="53"/>
        <end position="233"/>
    </location>
</feature>
<dbReference type="AlphaFoldDB" id="A0AAV8GI38"/>
<keyword evidence="4" id="KW-0060">Ascorbate biosynthesis</keyword>
<evidence type="ECO:0000256" key="6">
    <source>
        <dbReference type="ARBA" id="ARBA00023002"/>
    </source>
</evidence>
<dbReference type="InterPro" id="IPR016166">
    <property type="entry name" value="FAD-bd_PCMH"/>
</dbReference>
<dbReference type="Pfam" id="PF22906">
    <property type="entry name" value="GULLO2-like_3rd"/>
    <property type="match status" value="1"/>
</dbReference>
<organism evidence="10 11">
    <name type="scientific">Rhynchospora pubera</name>
    <dbReference type="NCBI Taxonomy" id="906938"/>
    <lineage>
        <taxon>Eukaryota</taxon>
        <taxon>Viridiplantae</taxon>
        <taxon>Streptophyta</taxon>
        <taxon>Embryophyta</taxon>
        <taxon>Tracheophyta</taxon>
        <taxon>Spermatophyta</taxon>
        <taxon>Magnoliopsida</taxon>
        <taxon>Liliopsida</taxon>
        <taxon>Poales</taxon>
        <taxon>Cyperaceae</taxon>
        <taxon>Cyperoideae</taxon>
        <taxon>Rhynchosporeae</taxon>
        <taxon>Rhynchospora</taxon>
    </lineage>
</organism>
<dbReference type="FunFam" id="3.30.70.2520:FF:000003">
    <property type="entry name" value="L-gulonolactone oxidase 2"/>
    <property type="match status" value="1"/>
</dbReference>
<comment type="caution">
    <text evidence="10">The sequence shown here is derived from an EMBL/GenBank/DDBJ whole genome shotgun (WGS) entry which is preliminary data.</text>
</comment>
<evidence type="ECO:0000256" key="3">
    <source>
        <dbReference type="ARBA" id="ARBA00013121"/>
    </source>
</evidence>
<dbReference type="GO" id="GO:0019853">
    <property type="term" value="P:L-ascorbic acid biosynthetic process"/>
    <property type="evidence" value="ECO:0007669"/>
    <property type="project" value="UniProtKB-KW"/>
</dbReference>
<dbReference type="PANTHER" id="PTHR13878">
    <property type="entry name" value="GULONOLACTONE OXIDASE"/>
    <property type="match status" value="1"/>
</dbReference>
<keyword evidence="11" id="KW-1185">Reference proteome</keyword>
<dbReference type="InterPro" id="IPR010030">
    <property type="entry name" value="GULO_Plant"/>
</dbReference>
<accession>A0AAV8GI38</accession>
<dbReference type="InterPro" id="IPR007173">
    <property type="entry name" value="ALO_C"/>
</dbReference>
<dbReference type="PROSITE" id="PS51387">
    <property type="entry name" value="FAD_PCMH"/>
    <property type="match status" value="1"/>
</dbReference>
<evidence type="ECO:0000259" key="9">
    <source>
        <dbReference type="PROSITE" id="PS51387"/>
    </source>
</evidence>
<dbReference type="FunFam" id="3.30.465.10:FF:000033">
    <property type="entry name" value="L-gulonolactone oxidase 5"/>
    <property type="match status" value="1"/>
</dbReference>
<dbReference type="InterPro" id="IPR055154">
    <property type="entry name" value="GULLO2-like_C"/>
</dbReference>
<keyword evidence="5 8" id="KW-0732">Signal</keyword>
<dbReference type="GO" id="GO:0003885">
    <property type="term" value="F:D-arabinono-1,4-lactone oxidase activity"/>
    <property type="evidence" value="ECO:0007669"/>
    <property type="project" value="InterPro"/>
</dbReference>
<evidence type="ECO:0000256" key="7">
    <source>
        <dbReference type="ARBA" id="ARBA00048083"/>
    </source>
</evidence>
<evidence type="ECO:0000256" key="8">
    <source>
        <dbReference type="SAM" id="SignalP"/>
    </source>
</evidence>
<dbReference type="Gene3D" id="3.30.70.2520">
    <property type="match status" value="1"/>
</dbReference>
<evidence type="ECO:0000256" key="1">
    <source>
        <dbReference type="ARBA" id="ARBA00005147"/>
    </source>
</evidence>